<evidence type="ECO:0000313" key="2">
    <source>
        <dbReference type="EMBL" id="CAB4795817.1"/>
    </source>
</evidence>
<dbReference type="PANTHER" id="PTHR36113">
    <property type="entry name" value="LYASE, PUTATIVE-RELATED-RELATED"/>
    <property type="match status" value="1"/>
</dbReference>
<gene>
    <name evidence="2" type="ORF">UFOPK3001_00620</name>
</gene>
<dbReference type="CDD" id="cd06587">
    <property type="entry name" value="VOC"/>
    <property type="match status" value="1"/>
</dbReference>
<dbReference type="InterPro" id="IPR029068">
    <property type="entry name" value="Glyas_Bleomycin-R_OHBP_Dase"/>
</dbReference>
<dbReference type="PANTHER" id="PTHR36113:SF3">
    <property type="entry name" value="SLL5075 PROTEIN"/>
    <property type="match status" value="1"/>
</dbReference>
<proteinExistence type="predicted"/>
<accession>A0A6J6XPL6</accession>
<evidence type="ECO:0000259" key="1">
    <source>
        <dbReference type="PROSITE" id="PS51819"/>
    </source>
</evidence>
<dbReference type="InterPro" id="IPR004360">
    <property type="entry name" value="Glyas_Fos-R_dOase_dom"/>
</dbReference>
<feature type="domain" description="VOC" evidence="1">
    <location>
        <begin position="16"/>
        <end position="144"/>
    </location>
</feature>
<name>A0A6J6XPL6_9ZZZZ</name>
<dbReference type="Gene3D" id="3.10.180.10">
    <property type="entry name" value="2,3-Dihydroxybiphenyl 1,2-Dioxygenase, domain 1"/>
    <property type="match status" value="1"/>
</dbReference>
<reference evidence="2" key="1">
    <citation type="submission" date="2020-05" db="EMBL/GenBank/DDBJ databases">
        <authorList>
            <person name="Chiriac C."/>
            <person name="Salcher M."/>
            <person name="Ghai R."/>
            <person name="Kavagutti S V."/>
        </authorList>
    </citation>
    <scope>NUCLEOTIDE SEQUENCE</scope>
</reference>
<dbReference type="InterPro" id="IPR051332">
    <property type="entry name" value="Fosfomycin_Res_Enzymes"/>
</dbReference>
<protein>
    <submittedName>
        <fullName evidence="2">Unannotated protein</fullName>
    </submittedName>
</protein>
<dbReference type="EMBL" id="CAFAAJ010000029">
    <property type="protein sequence ID" value="CAB4795817.1"/>
    <property type="molecule type" value="Genomic_DNA"/>
</dbReference>
<dbReference type="PROSITE" id="PS51819">
    <property type="entry name" value="VOC"/>
    <property type="match status" value="1"/>
</dbReference>
<dbReference type="AlphaFoldDB" id="A0A6J6XPL6"/>
<sequence>MSSPEDRFVVHPPAWRWTHIALPCSDIEASIAFYERYTPMRLLDKREDADGFGAWLGQPDNADKPFILVLVSFHRDAGHGPQPTLAPFAHIGIEVTSRDEVDAIAELAAHDGFLHWPATQLPPPIGYICAVTDPDGNVVEFSYDQGVYAKAQEVWGPAGWSPGAG</sequence>
<organism evidence="2">
    <name type="scientific">freshwater metagenome</name>
    <dbReference type="NCBI Taxonomy" id="449393"/>
    <lineage>
        <taxon>unclassified sequences</taxon>
        <taxon>metagenomes</taxon>
        <taxon>ecological metagenomes</taxon>
    </lineage>
</organism>
<dbReference type="InterPro" id="IPR037523">
    <property type="entry name" value="VOC_core"/>
</dbReference>
<dbReference type="SUPFAM" id="SSF54593">
    <property type="entry name" value="Glyoxalase/Bleomycin resistance protein/Dihydroxybiphenyl dioxygenase"/>
    <property type="match status" value="1"/>
</dbReference>
<dbReference type="Pfam" id="PF00903">
    <property type="entry name" value="Glyoxalase"/>
    <property type="match status" value="1"/>
</dbReference>